<evidence type="ECO:0000313" key="4">
    <source>
        <dbReference type="Proteomes" id="UP001144471"/>
    </source>
</evidence>
<keyword evidence="4" id="KW-1185">Reference proteome</keyword>
<evidence type="ECO:0000313" key="3">
    <source>
        <dbReference type="EMBL" id="GLI56218.1"/>
    </source>
</evidence>
<feature type="chain" id="PRO_5040750160" description="DUF306 domain-containing protein" evidence="1">
    <location>
        <begin position="20"/>
        <end position="138"/>
    </location>
</feature>
<feature type="signal peptide" evidence="1">
    <location>
        <begin position="1"/>
        <end position="19"/>
    </location>
</feature>
<sequence>MMKKILMFVVMVMTLMACGSKTDLNEMLAGKTFTLDEKVVLEEQGEEVSFTLAFEDGRVSGRALNNFNANYEIEGDKIEISPMATTLMAGPEILMQREAEYLMDLTNAKTISLEGNKLTITTEEEKVLTFTQVEEVTE</sequence>
<feature type="domain" description="DUF306" evidence="2">
    <location>
        <begin position="28"/>
        <end position="130"/>
    </location>
</feature>
<dbReference type="PANTHER" id="PTHR35535:SF1">
    <property type="entry name" value="HEAT SHOCK PROTEIN HSLJ"/>
    <property type="match status" value="1"/>
</dbReference>
<proteinExistence type="predicted"/>
<dbReference type="Gene3D" id="2.40.128.270">
    <property type="match status" value="1"/>
</dbReference>
<dbReference type="AlphaFoldDB" id="A0A9W6GKW3"/>
<dbReference type="Pfam" id="PF03724">
    <property type="entry name" value="META"/>
    <property type="match status" value="1"/>
</dbReference>
<dbReference type="EMBL" id="BSDY01000007">
    <property type="protein sequence ID" value="GLI56218.1"/>
    <property type="molecule type" value="Genomic_DNA"/>
</dbReference>
<dbReference type="Proteomes" id="UP001144471">
    <property type="component" value="Unassembled WGS sequence"/>
</dbReference>
<gene>
    <name evidence="3" type="ORF">PM10SUCC1_17320</name>
</gene>
<dbReference type="InterPro" id="IPR005184">
    <property type="entry name" value="DUF306_Meta_HslJ"/>
</dbReference>
<dbReference type="InterPro" id="IPR038670">
    <property type="entry name" value="HslJ-like_sf"/>
</dbReference>
<dbReference type="RefSeq" id="WP_281835209.1">
    <property type="nucleotide sequence ID" value="NZ_BSDY01000007.1"/>
</dbReference>
<name>A0A9W6GKW3_9FUSO</name>
<evidence type="ECO:0000256" key="1">
    <source>
        <dbReference type="SAM" id="SignalP"/>
    </source>
</evidence>
<organism evidence="3 4">
    <name type="scientific">Propionigenium maris DSM 9537</name>
    <dbReference type="NCBI Taxonomy" id="1123000"/>
    <lineage>
        <taxon>Bacteria</taxon>
        <taxon>Fusobacteriati</taxon>
        <taxon>Fusobacteriota</taxon>
        <taxon>Fusobacteriia</taxon>
        <taxon>Fusobacteriales</taxon>
        <taxon>Fusobacteriaceae</taxon>
        <taxon>Propionigenium</taxon>
    </lineage>
</organism>
<dbReference type="PROSITE" id="PS51257">
    <property type="entry name" value="PROKAR_LIPOPROTEIN"/>
    <property type="match status" value="1"/>
</dbReference>
<accession>A0A9W6GKW3</accession>
<keyword evidence="1" id="KW-0732">Signal</keyword>
<comment type="caution">
    <text evidence="3">The sequence shown here is derived from an EMBL/GenBank/DDBJ whole genome shotgun (WGS) entry which is preliminary data.</text>
</comment>
<reference evidence="3" key="1">
    <citation type="submission" date="2022-12" db="EMBL/GenBank/DDBJ databases">
        <title>Reference genome sequencing for broad-spectrum identification of bacterial and archaeal isolates by mass spectrometry.</title>
        <authorList>
            <person name="Sekiguchi Y."/>
            <person name="Tourlousse D.M."/>
        </authorList>
    </citation>
    <scope>NUCLEOTIDE SEQUENCE</scope>
    <source>
        <strain evidence="3">10succ1</strain>
    </source>
</reference>
<dbReference type="PANTHER" id="PTHR35535">
    <property type="entry name" value="HEAT SHOCK PROTEIN HSLJ"/>
    <property type="match status" value="1"/>
</dbReference>
<dbReference type="InterPro" id="IPR053147">
    <property type="entry name" value="Hsp_HslJ-like"/>
</dbReference>
<protein>
    <recommendedName>
        <fullName evidence="2">DUF306 domain-containing protein</fullName>
    </recommendedName>
</protein>
<evidence type="ECO:0000259" key="2">
    <source>
        <dbReference type="Pfam" id="PF03724"/>
    </source>
</evidence>